<dbReference type="InterPro" id="IPR021146">
    <property type="entry name" value="Phage_gp6-like_head-tail"/>
</dbReference>
<proteinExistence type="predicted"/>
<dbReference type="Proteomes" id="UP001056648">
    <property type="component" value="Chromosome 2"/>
</dbReference>
<sequence length="114" mass="12109">MPILDLTLVKSHLRVTWASEDQLIGVYQAAAEGAAASFLNRKVFKDEAELLAAVAAGTAGDDPIIANAEIQAAVLLTVGHLYENRENTVVGLSAVELPHGAREFLQPYRVGLGV</sequence>
<organism evidence="1 2">
    <name type="scientific">Cupriavidus gilardii</name>
    <dbReference type="NCBI Taxonomy" id="82541"/>
    <lineage>
        <taxon>Bacteria</taxon>
        <taxon>Pseudomonadati</taxon>
        <taxon>Pseudomonadota</taxon>
        <taxon>Betaproteobacteria</taxon>
        <taxon>Burkholderiales</taxon>
        <taxon>Burkholderiaceae</taxon>
        <taxon>Cupriavidus</taxon>
    </lineage>
</organism>
<dbReference type="InterPro" id="IPR006450">
    <property type="entry name" value="Phage_HK97_gp6-like"/>
</dbReference>
<dbReference type="CDD" id="cd08054">
    <property type="entry name" value="gp6"/>
    <property type="match status" value="1"/>
</dbReference>
<dbReference type="NCBIfam" id="TIGR01560">
    <property type="entry name" value="put_DNA_pack"/>
    <property type="match status" value="1"/>
</dbReference>
<evidence type="ECO:0000313" key="2">
    <source>
        <dbReference type="Proteomes" id="UP001056648"/>
    </source>
</evidence>
<dbReference type="RefSeq" id="WP_252252648.1">
    <property type="nucleotide sequence ID" value="NZ_CP098736.1"/>
</dbReference>
<protein>
    <submittedName>
        <fullName evidence="1">Head-tail connector protein</fullName>
    </submittedName>
</protein>
<keyword evidence="2" id="KW-1185">Reference proteome</keyword>
<accession>A0ABY4VPC8</accession>
<name>A0ABY4VPC8_9BURK</name>
<reference evidence="1" key="1">
    <citation type="submission" date="2022-06" db="EMBL/GenBank/DDBJ databases">
        <title>Complete genome sequence and characterization of Cupriavidus gilardii QJ1 isolated from contaminating cells.</title>
        <authorList>
            <person name="Qi J."/>
        </authorList>
    </citation>
    <scope>NUCLEOTIDE SEQUENCE</scope>
    <source>
        <strain evidence="1">QJ1</strain>
    </source>
</reference>
<evidence type="ECO:0000313" key="1">
    <source>
        <dbReference type="EMBL" id="USE78911.1"/>
    </source>
</evidence>
<gene>
    <name evidence="1" type="ORF">NDR89_19950</name>
</gene>
<dbReference type="Pfam" id="PF05135">
    <property type="entry name" value="Phage_connect_1"/>
    <property type="match status" value="1"/>
</dbReference>
<dbReference type="EMBL" id="CP098736">
    <property type="protein sequence ID" value="USE78911.1"/>
    <property type="molecule type" value="Genomic_DNA"/>
</dbReference>
<dbReference type="Gene3D" id="1.10.3230.30">
    <property type="entry name" value="Phage gp6-like head-tail connector protein"/>
    <property type="match status" value="1"/>
</dbReference>